<evidence type="ECO:0000313" key="1">
    <source>
        <dbReference type="EMBL" id="AMQ93046.1"/>
    </source>
</evidence>
<dbReference type="KEGG" id="aact:ACT75_00110"/>
<dbReference type="Proteomes" id="UP000072236">
    <property type="component" value="Chromosome"/>
</dbReference>
<protein>
    <submittedName>
        <fullName evidence="1">Uncharacterized protein</fullName>
    </submittedName>
</protein>
<evidence type="ECO:0000313" key="2">
    <source>
        <dbReference type="EMBL" id="AMQ93055.1"/>
    </source>
</evidence>
<dbReference type="EMBL" id="CP012959">
    <property type="protein sequence ID" value="AMQ93055.1"/>
    <property type="molecule type" value="Genomic_DNA"/>
</dbReference>
<sequence length="92" mass="10769">MYIVKFVYKKYDVNHIFKRKVLMNKSISDKTVRLKKQEAIELKDLSFELTKKAIGAGHQKIYKESDIVHFLIENLAQKVTINKNGDLEIELS</sequence>
<accession>A0AAC8XWF2</accession>
<evidence type="ECO:0000313" key="3">
    <source>
        <dbReference type="Proteomes" id="UP000072236"/>
    </source>
</evidence>
<name>A0AAC8XWF2_AGGAC</name>
<organism evidence="1 3">
    <name type="scientific">Aggregatibacter actinomycetemcomitans</name>
    <name type="common">Actinobacillus actinomycetemcomitans</name>
    <name type="synonym">Haemophilus actinomycetemcomitans</name>
    <dbReference type="NCBI Taxonomy" id="714"/>
    <lineage>
        <taxon>Bacteria</taxon>
        <taxon>Pseudomonadati</taxon>
        <taxon>Pseudomonadota</taxon>
        <taxon>Gammaproteobacteria</taxon>
        <taxon>Pasteurellales</taxon>
        <taxon>Pasteurellaceae</taxon>
        <taxon>Aggregatibacter</taxon>
    </lineage>
</organism>
<dbReference type="EMBL" id="CP012959">
    <property type="protein sequence ID" value="AMQ93046.1"/>
    <property type="molecule type" value="Genomic_DNA"/>
</dbReference>
<proteinExistence type="predicted"/>
<dbReference type="AlphaFoldDB" id="A0AAC8XWF2"/>
<dbReference type="KEGG" id="aact:ACT75_00165"/>
<reference evidence="1 3" key="1">
    <citation type="submission" date="2015-10" db="EMBL/GenBank/DDBJ databases">
        <title>Tn-seq of a polymicrobial infection.</title>
        <authorList>
            <person name="Stacy A."/>
            <person name="Rumbaugh K.P."/>
            <person name="Whiteley M."/>
        </authorList>
    </citation>
    <scope>NUCLEOTIDE SEQUENCE [LARGE SCALE GENOMIC DNA]</scope>
    <source>
        <strain evidence="1 3">624</strain>
    </source>
</reference>
<gene>
    <name evidence="1" type="ORF">ACT75_00110</name>
    <name evidence="2" type="ORF">ACT75_00165</name>
</gene>